<dbReference type="GO" id="GO:0003700">
    <property type="term" value="F:DNA-binding transcription factor activity"/>
    <property type="evidence" value="ECO:0007669"/>
    <property type="project" value="TreeGrafter"/>
</dbReference>
<dbReference type="CDD" id="cd00093">
    <property type="entry name" value="HTH_XRE"/>
    <property type="match status" value="1"/>
</dbReference>
<dbReference type="AlphaFoldDB" id="A0A1P8W9L4"/>
<feature type="compositionally biased region" description="Basic and acidic residues" evidence="2">
    <location>
        <begin position="113"/>
        <end position="128"/>
    </location>
</feature>
<accession>A0A1P8W9L4</accession>
<dbReference type="SUPFAM" id="SSF47413">
    <property type="entry name" value="lambda repressor-like DNA-binding domains"/>
    <property type="match status" value="1"/>
</dbReference>
<evidence type="ECO:0000259" key="3">
    <source>
        <dbReference type="PROSITE" id="PS50943"/>
    </source>
</evidence>
<gene>
    <name evidence="4" type="primary">rghR</name>
    <name evidence="4" type="ORF">Fuma_00322</name>
</gene>
<dbReference type="InterPro" id="IPR010982">
    <property type="entry name" value="Lambda_DNA-bd_dom_sf"/>
</dbReference>
<dbReference type="PANTHER" id="PTHR46797">
    <property type="entry name" value="HTH-TYPE TRANSCRIPTIONAL REGULATOR"/>
    <property type="match status" value="1"/>
</dbReference>
<dbReference type="SMART" id="SM00530">
    <property type="entry name" value="HTH_XRE"/>
    <property type="match status" value="1"/>
</dbReference>
<dbReference type="RefSeq" id="WP_077022590.1">
    <property type="nucleotide sequence ID" value="NZ_CP017641.1"/>
</dbReference>
<dbReference type="InterPro" id="IPR050807">
    <property type="entry name" value="TransReg_Diox_bact_type"/>
</dbReference>
<dbReference type="Gene3D" id="1.10.260.40">
    <property type="entry name" value="lambda repressor-like DNA-binding domains"/>
    <property type="match status" value="1"/>
</dbReference>
<dbReference type="Pfam" id="PF01381">
    <property type="entry name" value="HTH_3"/>
    <property type="match status" value="1"/>
</dbReference>
<name>A0A1P8W9L4_9PLAN</name>
<keyword evidence="5" id="KW-1185">Reference proteome</keyword>
<dbReference type="Proteomes" id="UP000187735">
    <property type="component" value="Chromosome"/>
</dbReference>
<dbReference type="PROSITE" id="PS50943">
    <property type="entry name" value="HTH_CROC1"/>
    <property type="match status" value="1"/>
</dbReference>
<evidence type="ECO:0000313" key="5">
    <source>
        <dbReference type="Proteomes" id="UP000187735"/>
    </source>
</evidence>
<evidence type="ECO:0000313" key="4">
    <source>
        <dbReference type="EMBL" id="APZ90740.1"/>
    </source>
</evidence>
<dbReference type="InterPro" id="IPR001387">
    <property type="entry name" value="Cro/C1-type_HTH"/>
</dbReference>
<evidence type="ECO:0000256" key="1">
    <source>
        <dbReference type="ARBA" id="ARBA00023125"/>
    </source>
</evidence>
<protein>
    <submittedName>
        <fullName evidence="4">RapGH repressor</fullName>
    </submittedName>
</protein>
<dbReference type="GO" id="GO:0003677">
    <property type="term" value="F:DNA binding"/>
    <property type="evidence" value="ECO:0007669"/>
    <property type="project" value="UniProtKB-KW"/>
</dbReference>
<dbReference type="EMBL" id="CP017641">
    <property type="protein sequence ID" value="APZ90740.1"/>
    <property type="molecule type" value="Genomic_DNA"/>
</dbReference>
<keyword evidence="1" id="KW-0238">DNA-binding</keyword>
<sequence length="128" mass="14801">MTTVGQRIREIRKERNMTQRQLAEKVGINFTYLSRVENDRLDAEQTPREDTLQKIAKALQADADELLLLARRIPDTYRERILAKPGIFRRIIQMSDSDLEGLLNGLETATDSSAKDDTSEDLRRRKAR</sequence>
<feature type="region of interest" description="Disordered" evidence="2">
    <location>
        <begin position="106"/>
        <end position="128"/>
    </location>
</feature>
<dbReference type="PANTHER" id="PTHR46797:SF1">
    <property type="entry name" value="METHYLPHOSPHONATE SYNTHASE"/>
    <property type="match status" value="1"/>
</dbReference>
<dbReference type="STRING" id="1891926.Fuma_00322"/>
<feature type="domain" description="HTH cro/C1-type" evidence="3">
    <location>
        <begin position="8"/>
        <end position="66"/>
    </location>
</feature>
<dbReference type="OrthoDB" id="288015at2"/>
<reference evidence="4 5" key="1">
    <citation type="journal article" date="2016" name="Front. Microbiol.">
        <title>Fuerstia marisgermanicae gen. nov., sp. nov., an Unusual Member of the Phylum Planctomycetes from the German Wadden Sea.</title>
        <authorList>
            <person name="Kohn T."/>
            <person name="Heuer A."/>
            <person name="Jogler M."/>
            <person name="Vollmers J."/>
            <person name="Boedeker C."/>
            <person name="Bunk B."/>
            <person name="Rast P."/>
            <person name="Borchert D."/>
            <person name="Glockner I."/>
            <person name="Freese H.M."/>
            <person name="Klenk H.P."/>
            <person name="Overmann J."/>
            <person name="Kaster A.K."/>
            <person name="Rohde M."/>
            <person name="Wiegand S."/>
            <person name="Jogler C."/>
        </authorList>
    </citation>
    <scope>NUCLEOTIDE SEQUENCE [LARGE SCALE GENOMIC DNA]</scope>
    <source>
        <strain evidence="4 5">NH11</strain>
    </source>
</reference>
<organism evidence="4 5">
    <name type="scientific">Fuerstiella marisgermanici</name>
    <dbReference type="NCBI Taxonomy" id="1891926"/>
    <lineage>
        <taxon>Bacteria</taxon>
        <taxon>Pseudomonadati</taxon>
        <taxon>Planctomycetota</taxon>
        <taxon>Planctomycetia</taxon>
        <taxon>Planctomycetales</taxon>
        <taxon>Planctomycetaceae</taxon>
        <taxon>Fuerstiella</taxon>
    </lineage>
</organism>
<dbReference type="KEGG" id="fmr:Fuma_00322"/>
<proteinExistence type="predicted"/>
<dbReference type="GO" id="GO:0005829">
    <property type="term" value="C:cytosol"/>
    <property type="evidence" value="ECO:0007669"/>
    <property type="project" value="TreeGrafter"/>
</dbReference>
<evidence type="ECO:0000256" key="2">
    <source>
        <dbReference type="SAM" id="MobiDB-lite"/>
    </source>
</evidence>